<dbReference type="AlphaFoldDB" id="A0A6J4E0K1"/>
<dbReference type="KEGG" id="ptw:TUM18999_02920"/>
<dbReference type="Proteomes" id="UP000509383">
    <property type="component" value="Chromosome"/>
</dbReference>
<accession>A0A6J4E0K1</accession>
<organism evidence="1 2">
    <name type="scientific">Pseudomonas tohonis</name>
    <dbReference type="NCBI Taxonomy" id="2725477"/>
    <lineage>
        <taxon>Bacteria</taxon>
        <taxon>Pseudomonadati</taxon>
        <taxon>Pseudomonadota</taxon>
        <taxon>Gammaproteobacteria</taxon>
        <taxon>Pseudomonadales</taxon>
        <taxon>Pseudomonadaceae</taxon>
        <taxon>Pseudomonas</taxon>
    </lineage>
</organism>
<evidence type="ECO:0000313" key="1">
    <source>
        <dbReference type="EMBL" id="BCG22101.1"/>
    </source>
</evidence>
<evidence type="ECO:0000313" key="2">
    <source>
        <dbReference type="Proteomes" id="UP000509383"/>
    </source>
</evidence>
<sequence>MDDETQEKSGPSFNESLDKMMVDAWGEVRSNYSHGTGMDRAASTAKLFGKGSFYLGVKLIQSLPDVLEKMKEKQVK</sequence>
<dbReference type="RefSeq" id="WP_173179274.1">
    <property type="nucleotide sequence ID" value="NZ_AP023189.1"/>
</dbReference>
<protein>
    <submittedName>
        <fullName evidence="1">Uncharacterized protein</fullName>
    </submittedName>
</protein>
<reference evidence="1 2" key="1">
    <citation type="submission" date="2020-05" db="EMBL/GenBank/DDBJ databases">
        <title>Characterization of novel class B3 metallo-beta-lactamase from novel Pseudomonas species.</title>
        <authorList>
            <person name="Yamada K."/>
            <person name="Aoki K."/>
            <person name="Ishii Y."/>
        </authorList>
    </citation>
    <scope>NUCLEOTIDE SEQUENCE [LARGE SCALE GENOMIC DNA]</scope>
    <source>
        <strain evidence="1 2">TUM18999</strain>
    </source>
</reference>
<proteinExistence type="predicted"/>
<dbReference type="EMBL" id="AP023189">
    <property type="protein sequence ID" value="BCG22101.1"/>
    <property type="molecule type" value="Genomic_DNA"/>
</dbReference>
<gene>
    <name evidence="1" type="ORF">TUM18999_02920</name>
</gene>
<name>A0A6J4E0K1_9PSED</name>